<keyword evidence="1" id="KW-0012">Acyltransferase</keyword>
<accession>A0ABS6TCL3</accession>
<protein>
    <recommendedName>
        <fullName evidence="1">Acetyltransferase</fullName>
        <ecNumber evidence="1">2.3.1.-</ecNumber>
    </recommendedName>
</protein>
<dbReference type="EC" id="2.3.1.-" evidence="1"/>
<organism evidence="2 3">
    <name type="scientific">Enterococcus alishanensis</name>
    <dbReference type="NCBI Taxonomy" id="1303817"/>
    <lineage>
        <taxon>Bacteria</taxon>
        <taxon>Bacillati</taxon>
        <taxon>Bacillota</taxon>
        <taxon>Bacilli</taxon>
        <taxon>Lactobacillales</taxon>
        <taxon>Enterococcaceae</taxon>
        <taxon>Enterococcus</taxon>
    </lineage>
</organism>
<proteinExistence type="inferred from homology"/>
<gene>
    <name evidence="2" type="ORF">KUA55_08060</name>
</gene>
<dbReference type="InterPro" id="IPR018357">
    <property type="entry name" value="Hexapep_transf_CS"/>
</dbReference>
<reference evidence="2 3" key="1">
    <citation type="submission" date="2021-06" db="EMBL/GenBank/DDBJ databases">
        <title>Enterococcus alishanensis sp. nov., a novel lactic acid bacterium isolated from fresh coffee beans.</title>
        <authorList>
            <person name="Chen Y.-S."/>
        </authorList>
    </citation>
    <scope>NUCLEOTIDE SEQUENCE [LARGE SCALE GENOMIC DNA]</scope>
    <source>
        <strain evidence="2 3">ALS3</strain>
    </source>
</reference>
<dbReference type="InterPro" id="IPR001451">
    <property type="entry name" value="Hexapep"/>
</dbReference>
<comment type="caution">
    <text evidence="2">The sequence shown here is derived from an EMBL/GenBank/DDBJ whole genome shotgun (WGS) entry which is preliminary data.</text>
</comment>
<sequence length="94" mass="9707">MAQVIIGDDCMIGPNVGLYATGHQLNPVDRNLSGYAEPIKIGNRVWIGGSVTILGGVTIGDNSIVAAGSVVIKDVPENVVVAGNPAKIIKKIEN</sequence>
<dbReference type="PROSITE" id="PS00101">
    <property type="entry name" value="HEXAPEP_TRANSFERASES"/>
    <property type="match status" value="1"/>
</dbReference>
<dbReference type="EMBL" id="JAHUZB010000003">
    <property type="protein sequence ID" value="MBV7390630.1"/>
    <property type="molecule type" value="Genomic_DNA"/>
</dbReference>
<evidence type="ECO:0000313" key="2">
    <source>
        <dbReference type="EMBL" id="MBV7390630.1"/>
    </source>
</evidence>
<keyword evidence="3" id="KW-1185">Reference proteome</keyword>
<dbReference type="PANTHER" id="PTHR43017">
    <property type="entry name" value="GALACTOSIDE O-ACETYLTRANSFERASE"/>
    <property type="match status" value="1"/>
</dbReference>
<comment type="similarity">
    <text evidence="1">Belongs to the transferase hexapeptide repeat family.</text>
</comment>
<dbReference type="Proteomes" id="UP000774130">
    <property type="component" value="Unassembled WGS sequence"/>
</dbReference>
<dbReference type="Pfam" id="PF14602">
    <property type="entry name" value="Hexapep_2"/>
    <property type="match status" value="1"/>
</dbReference>
<dbReference type="Pfam" id="PF00132">
    <property type="entry name" value="Hexapep"/>
    <property type="match status" value="1"/>
</dbReference>
<evidence type="ECO:0000256" key="1">
    <source>
        <dbReference type="RuleBase" id="RU367021"/>
    </source>
</evidence>
<dbReference type="InterPro" id="IPR039369">
    <property type="entry name" value="LacA-like"/>
</dbReference>
<keyword evidence="1" id="KW-0808">Transferase</keyword>
<evidence type="ECO:0000313" key="3">
    <source>
        <dbReference type="Proteomes" id="UP000774130"/>
    </source>
</evidence>
<dbReference type="PANTHER" id="PTHR43017:SF1">
    <property type="entry name" value="ACETYLTRANSFERASE YJL218W-RELATED"/>
    <property type="match status" value="1"/>
</dbReference>
<name>A0ABS6TCL3_9ENTE</name>